<dbReference type="InterPro" id="IPR046357">
    <property type="entry name" value="PPIase_dom_sf"/>
</dbReference>
<keyword evidence="3 5" id="KW-0697">Rotamase</keyword>
<dbReference type="PROSITE" id="PS50059">
    <property type="entry name" value="FKBP_PPIASE"/>
    <property type="match status" value="1"/>
</dbReference>
<dbReference type="Proteomes" id="UP000237310">
    <property type="component" value="Unassembled WGS sequence"/>
</dbReference>
<sequence length="152" mass="16591">MKHSFLALLVVVLISCNPKKKEEIATPKIDNETEILKYIADNHLKAKRTESGLYYVIEEAGTGKQPDANSEVTVAYKGYFTNKEVFDQSDEKGISFPLQNVIKGWTEGIPYFKEGGKGILLIPSELGYGPDGAGPIPGGSALIFDINLITVN</sequence>
<evidence type="ECO:0000256" key="2">
    <source>
        <dbReference type="ARBA" id="ARBA00006577"/>
    </source>
</evidence>
<keyword evidence="9" id="KW-1185">Reference proteome</keyword>
<keyword evidence="4 5" id="KW-0413">Isomerase</keyword>
<gene>
    <name evidence="8" type="ORF">C3L50_08355</name>
</gene>
<evidence type="ECO:0000256" key="5">
    <source>
        <dbReference type="PROSITE-ProRule" id="PRU00277"/>
    </source>
</evidence>
<dbReference type="EC" id="5.2.1.8" evidence="6"/>
<evidence type="ECO:0000313" key="8">
    <source>
        <dbReference type="EMBL" id="POY39833.1"/>
    </source>
</evidence>
<feature type="domain" description="PPIase FKBP-type" evidence="7">
    <location>
        <begin position="69"/>
        <end position="152"/>
    </location>
</feature>
<organism evidence="8 9">
    <name type="scientific">Flavobacterium alvei</name>
    <dbReference type="NCBI Taxonomy" id="2080416"/>
    <lineage>
        <taxon>Bacteria</taxon>
        <taxon>Pseudomonadati</taxon>
        <taxon>Bacteroidota</taxon>
        <taxon>Flavobacteriia</taxon>
        <taxon>Flavobacteriales</taxon>
        <taxon>Flavobacteriaceae</taxon>
        <taxon>Flavobacterium</taxon>
    </lineage>
</organism>
<dbReference type="PROSITE" id="PS51257">
    <property type="entry name" value="PROKAR_LIPOPROTEIN"/>
    <property type="match status" value="1"/>
</dbReference>
<dbReference type="InterPro" id="IPR001179">
    <property type="entry name" value="PPIase_FKBP_dom"/>
</dbReference>
<evidence type="ECO:0000256" key="6">
    <source>
        <dbReference type="RuleBase" id="RU003915"/>
    </source>
</evidence>
<dbReference type="Pfam" id="PF00254">
    <property type="entry name" value="FKBP_C"/>
    <property type="match status" value="1"/>
</dbReference>
<dbReference type="PANTHER" id="PTHR43811">
    <property type="entry name" value="FKBP-TYPE PEPTIDYL-PROLYL CIS-TRANS ISOMERASE FKPA"/>
    <property type="match status" value="1"/>
</dbReference>
<comment type="similarity">
    <text evidence="2 6">Belongs to the FKBP-type PPIase family.</text>
</comment>
<dbReference type="EMBL" id="PQVG01000004">
    <property type="protein sequence ID" value="POY39833.1"/>
    <property type="molecule type" value="Genomic_DNA"/>
</dbReference>
<protein>
    <recommendedName>
        <fullName evidence="6">Peptidyl-prolyl cis-trans isomerase</fullName>
        <ecNumber evidence="6">5.2.1.8</ecNumber>
    </recommendedName>
</protein>
<accession>A0A2S5ACJ4</accession>
<dbReference type="RefSeq" id="WP_103805721.1">
    <property type="nucleotide sequence ID" value="NZ_PQVG01000004.1"/>
</dbReference>
<dbReference type="SUPFAM" id="SSF54534">
    <property type="entry name" value="FKBP-like"/>
    <property type="match status" value="1"/>
</dbReference>
<dbReference type="Gene3D" id="3.10.50.40">
    <property type="match status" value="1"/>
</dbReference>
<dbReference type="AlphaFoldDB" id="A0A2S5ACJ4"/>
<comment type="catalytic activity">
    <reaction evidence="1 5 6">
        <text>[protein]-peptidylproline (omega=180) = [protein]-peptidylproline (omega=0)</text>
        <dbReference type="Rhea" id="RHEA:16237"/>
        <dbReference type="Rhea" id="RHEA-COMP:10747"/>
        <dbReference type="Rhea" id="RHEA-COMP:10748"/>
        <dbReference type="ChEBI" id="CHEBI:83833"/>
        <dbReference type="ChEBI" id="CHEBI:83834"/>
        <dbReference type="EC" id="5.2.1.8"/>
    </reaction>
</comment>
<evidence type="ECO:0000259" key="7">
    <source>
        <dbReference type="PROSITE" id="PS50059"/>
    </source>
</evidence>
<reference evidence="8 9" key="1">
    <citation type="submission" date="2018-01" db="EMBL/GenBank/DDBJ databases">
        <authorList>
            <person name="Gaut B.S."/>
            <person name="Morton B.R."/>
            <person name="Clegg M.T."/>
            <person name="Duvall M.R."/>
        </authorList>
    </citation>
    <scope>NUCLEOTIDE SEQUENCE [LARGE SCALE GENOMIC DNA]</scope>
    <source>
        <strain evidence="8 9">HR-AY</strain>
    </source>
</reference>
<evidence type="ECO:0000313" key="9">
    <source>
        <dbReference type="Proteomes" id="UP000237310"/>
    </source>
</evidence>
<dbReference type="OrthoDB" id="9814548at2"/>
<comment type="caution">
    <text evidence="8">The sequence shown here is derived from an EMBL/GenBank/DDBJ whole genome shotgun (WGS) entry which is preliminary data.</text>
</comment>
<dbReference type="GO" id="GO:0003755">
    <property type="term" value="F:peptidyl-prolyl cis-trans isomerase activity"/>
    <property type="evidence" value="ECO:0007669"/>
    <property type="project" value="UniProtKB-UniRule"/>
</dbReference>
<proteinExistence type="inferred from homology"/>
<evidence type="ECO:0000256" key="3">
    <source>
        <dbReference type="ARBA" id="ARBA00023110"/>
    </source>
</evidence>
<name>A0A2S5ACJ4_9FLAO</name>
<dbReference type="PANTHER" id="PTHR43811:SF19">
    <property type="entry name" value="39 KDA FK506-BINDING NUCLEAR PROTEIN"/>
    <property type="match status" value="1"/>
</dbReference>
<evidence type="ECO:0000256" key="1">
    <source>
        <dbReference type="ARBA" id="ARBA00000971"/>
    </source>
</evidence>
<evidence type="ECO:0000256" key="4">
    <source>
        <dbReference type="ARBA" id="ARBA00023235"/>
    </source>
</evidence>